<dbReference type="SUPFAM" id="SSF50156">
    <property type="entry name" value="PDZ domain-like"/>
    <property type="match status" value="1"/>
</dbReference>
<dbReference type="GO" id="GO:0030018">
    <property type="term" value="C:Z disc"/>
    <property type="evidence" value="ECO:0007669"/>
    <property type="project" value="TreeGrafter"/>
</dbReference>
<gene>
    <name evidence="5" type="ORF">g.40842</name>
</gene>
<dbReference type="GO" id="GO:0031941">
    <property type="term" value="C:filamentous actin"/>
    <property type="evidence" value="ECO:0007669"/>
    <property type="project" value="TreeGrafter"/>
</dbReference>
<organism evidence="5">
    <name type="scientific">Clastoptera arizonana</name>
    <name type="common">Arizona spittle bug</name>
    <dbReference type="NCBI Taxonomy" id="38151"/>
    <lineage>
        <taxon>Eukaryota</taxon>
        <taxon>Metazoa</taxon>
        <taxon>Ecdysozoa</taxon>
        <taxon>Arthropoda</taxon>
        <taxon>Hexapoda</taxon>
        <taxon>Insecta</taxon>
        <taxon>Pterygota</taxon>
        <taxon>Neoptera</taxon>
        <taxon>Paraneoptera</taxon>
        <taxon>Hemiptera</taxon>
        <taxon>Auchenorrhyncha</taxon>
        <taxon>Cercopoidea</taxon>
        <taxon>Clastopteridae</taxon>
        <taxon>Clastoptera</taxon>
    </lineage>
</organism>
<comment type="subcellular location">
    <subcellularLocation>
        <location evidence="1">Cytoplasm</location>
    </subcellularLocation>
</comment>
<keyword evidence="3" id="KW-0479">Metal-binding</keyword>
<dbReference type="InterPro" id="IPR050604">
    <property type="entry name" value="PDZ-LIM_domain"/>
</dbReference>
<dbReference type="PROSITE" id="PS50106">
    <property type="entry name" value="PDZ"/>
    <property type="match status" value="1"/>
</dbReference>
<dbReference type="GO" id="GO:0003779">
    <property type="term" value="F:actin binding"/>
    <property type="evidence" value="ECO:0007669"/>
    <property type="project" value="TreeGrafter"/>
</dbReference>
<keyword evidence="3" id="KW-0862">Zinc</keyword>
<dbReference type="PANTHER" id="PTHR24214:SF55">
    <property type="entry name" value="Z BAND ALTERNATIVELY SPLICED PDZ-MOTIF PROTEIN 66, ISOFORM E"/>
    <property type="match status" value="1"/>
</dbReference>
<dbReference type="InterPro" id="IPR006643">
    <property type="entry name" value="Zasp-like_motif"/>
</dbReference>
<evidence type="ECO:0000256" key="3">
    <source>
        <dbReference type="ARBA" id="ARBA00023038"/>
    </source>
</evidence>
<dbReference type="EMBL" id="GEDC01018604">
    <property type="protein sequence ID" value="JAS18694.1"/>
    <property type="molecule type" value="Transcribed_RNA"/>
</dbReference>
<dbReference type="GO" id="GO:0051371">
    <property type="term" value="F:muscle alpha-actinin binding"/>
    <property type="evidence" value="ECO:0007669"/>
    <property type="project" value="TreeGrafter"/>
</dbReference>
<dbReference type="Gene3D" id="2.30.42.10">
    <property type="match status" value="1"/>
</dbReference>
<dbReference type="GO" id="GO:0030036">
    <property type="term" value="P:actin cytoskeleton organization"/>
    <property type="evidence" value="ECO:0007669"/>
    <property type="project" value="TreeGrafter"/>
</dbReference>
<keyword evidence="2" id="KW-0963">Cytoplasm</keyword>
<name>A0A1B6CZ44_9HEMI</name>
<proteinExistence type="predicted"/>
<evidence type="ECO:0000259" key="4">
    <source>
        <dbReference type="PROSITE" id="PS50106"/>
    </source>
</evidence>
<dbReference type="GO" id="GO:0005912">
    <property type="term" value="C:adherens junction"/>
    <property type="evidence" value="ECO:0007669"/>
    <property type="project" value="TreeGrafter"/>
</dbReference>
<dbReference type="SMART" id="SM00228">
    <property type="entry name" value="PDZ"/>
    <property type="match status" value="1"/>
</dbReference>
<accession>A0A1B6CZ44</accession>
<dbReference type="CDD" id="cd23068">
    <property type="entry name" value="PDZ_ZASP52-like"/>
    <property type="match status" value="1"/>
</dbReference>
<dbReference type="InterPro" id="IPR036034">
    <property type="entry name" value="PDZ_sf"/>
</dbReference>
<evidence type="ECO:0000256" key="1">
    <source>
        <dbReference type="ARBA" id="ARBA00004496"/>
    </source>
</evidence>
<dbReference type="InterPro" id="IPR001478">
    <property type="entry name" value="PDZ"/>
</dbReference>
<dbReference type="Pfam" id="PF15936">
    <property type="entry name" value="DUF4749"/>
    <property type="match status" value="1"/>
</dbReference>
<dbReference type="Pfam" id="PF00595">
    <property type="entry name" value="PDZ"/>
    <property type="match status" value="1"/>
</dbReference>
<dbReference type="AlphaFoldDB" id="A0A1B6CZ44"/>
<keyword evidence="3" id="KW-0440">LIM domain</keyword>
<dbReference type="GO" id="GO:0061061">
    <property type="term" value="P:muscle structure development"/>
    <property type="evidence" value="ECO:0007669"/>
    <property type="project" value="TreeGrafter"/>
</dbReference>
<dbReference type="GO" id="GO:0001725">
    <property type="term" value="C:stress fiber"/>
    <property type="evidence" value="ECO:0007669"/>
    <property type="project" value="TreeGrafter"/>
</dbReference>
<evidence type="ECO:0000313" key="5">
    <source>
        <dbReference type="EMBL" id="JAS18694.1"/>
    </source>
</evidence>
<sequence>MNHEIRGKCFTVNINRSHQQKPWGIRLIGGCDQGTPIIVINVQSGSPSDGVVQRGDIIRKIGDYDSRDIRHQDAQNLFRNSGNTIQLVIQREKPSLSVSASSSRANSLPPGMGSNPAVPINLTTQFSPGRLNPALLEEKRRMMTASPHRQEIEEEIHQVLDQPYRTTPLVLPGAKIKKDDVPTESYLRHHPNPMMRAAPPHPALPHEIVMKQKVADTVLQRVVGDDPHKKVVHHPFNSPIGLYSEQNIIDSIHSQTSATPASTPTMGRPSSRLSHKKTVVYDPAKSETYKALQEAELGDTVQEVTTPVQTKVFSPAKVTQPRKPSSIHKLPGPQHTVNSLGVPTEEIQQSNTFKRLMYMVLNDN</sequence>
<dbReference type="SMART" id="SM00735">
    <property type="entry name" value="ZM"/>
    <property type="match status" value="1"/>
</dbReference>
<evidence type="ECO:0000256" key="2">
    <source>
        <dbReference type="ARBA" id="ARBA00022490"/>
    </source>
</evidence>
<dbReference type="PANTHER" id="PTHR24214">
    <property type="entry name" value="PDZ AND LIM DOMAIN PROTEIN ZASP"/>
    <property type="match status" value="1"/>
</dbReference>
<feature type="domain" description="PDZ" evidence="4">
    <location>
        <begin position="11"/>
        <end position="93"/>
    </location>
</feature>
<reference evidence="5" key="1">
    <citation type="submission" date="2015-12" db="EMBL/GenBank/DDBJ databases">
        <title>De novo transcriptome assembly of four potential Pierce s Disease insect vectors from Arizona vineyards.</title>
        <authorList>
            <person name="Tassone E.E."/>
        </authorList>
    </citation>
    <scope>NUCLEOTIDE SEQUENCE</scope>
</reference>
<protein>
    <recommendedName>
        <fullName evidence="4">PDZ domain-containing protein</fullName>
    </recommendedName>
</protein>
<dbReference type="InterPro" id="IPR031847">
    <property type="entry name" value="PDLI1-4/Zasp-like_mid"/>
</dbReference>